<dbReference type="Proteomes" id="UP000642920">
    <property type="component" value="Unassembled WGS sequence"/>
</dbReference>
<dbReference type="InterPro" id="IPR015421">
    <property type="entry name" value="PyrdxlP-dep_Trfase_major"/>
</dbReference>
<keyword evidence="7" id="KW-0028">Amino-acid biosynthesis</keyword>
<comment type="catalytic activity">
    <reaction evidence="13">
        <text>4-(phosphooxy)-L-threonine + 2-oxoglutarate = (R)-3-hydroxy-2-oxo-4-phosphooxybutanoate + L-glutamate</text>
        <dbReference type="Rhea" id="RHEA:16573"/>
        <dbReference type="ChEBI" id="CHEBI:16810"/>
        <dbReference type="ChEBI" id="CHEBI:29985"/>
        <dbReference type="ChEBI" id="CHEBI:58452"/>
        <dbReference type="ChEBI" id="CHEBI:58538"/>
        <dbReference type="EC" id="2.6.1.52"/>
    </reaction>
</comment>
<evidence type="ECO:0000256" key="11">
    <source>
        <dbReference type="ARBA" id="ARBA00023299"/>
    </source>
</evidence>
<comment type="caution">
    <text evidence="16">The sequence shown here is derived from an EMBL/GenBank/DDBJ whole genome shotgun (WGS) entry which is preliminary data.</text>
</comment>
<keyword evidence="8" id="KW-0808">Transferase</keyword>
<dbReference type="InterPro" id="IPR015422">
    <property type="entry name" value="PyrdxlP-dep_Trfase_small"/>
</dbReference>
<dbReference type="Gene3D" id="3.90.1150.10">
    <property type="entry name" value="Aspartate Aminotransferase, domain 1"/>
    <property type="match status" value="1"/>
</dbReference>
<dbReference type="PIRSF" id="PIRSF000525">
    <property type="entry name" value="SerC"/>
    <property type="match status" value="1"/>
</dbReference>
<comment type="pathway">
    <text evidence="2">Amino-acid biosynthesis; L-serine biosynthesis; L-serine from 3-phospho-D-glycerate: step 2/3.</text>
</comment>
<keyword evidence="9" id="KW-0663">Pyridoxal phosphate</keyword>
<proteinExistence type="inferred from homology"/>
<evidence type="ECO:0000313" key="16">
    <source>
        <dbReference type="EMBL" id="MBL0766480.1"/>
    </source>
</evidence>
<comment type="catalytic activity">
    <reaction evidence="14">
        <text>O-phospho-L-serine + 2-oxoglutarate = 3-phosphooxypyruvate + L-glutamate</text>
        <dbReference type="Rhea" id="RHEA:14329"/>
        <dbReference type="ChEBI" id="CHEBI:16810"/>
        <dbReference type="ChEBI" id="CHEBI:18110"/>
        <dbReference type="ChEBI" id="CHEBI:29985"/>
        <dbReference type="ChEBI" id="CHEBI:57524"/>
        <dbReference type="EC" id="2.6.1.52"/>
    </reaction>
</comment>
<keyword evidence="10" id="KW-0664">Pyridoxine biosynthesis</keyword>
<dbReference type="InterPro" id="IPR015424">
    <property type="entry name" value="PyrdxlP-dep_Trfase"/>
</dbReference>
<evidence type="ECO:0000256" key="14">
    <source>
        <dbReference type="ARBA" id="ARBA00049007"/>
    </source>
</evidence>
<evidence type="ECO:0000256" key="5">
    <source>
        <dbReference type="ARBA" id="ARBA00022490"/>
    </source>
</evidence>
<evidence type="ECO:0000256" key="10">
    <source>
        <dbReference type="ARBA" id="ARBA00023096"/>
    </source>
</evidence>
<evidence type="ECO:0000259" key="15">
    <source>
        <dbReference type="Pfam" id="PF00266"/>
    </source>
</evidence>
<dbReference type="RefSeq" id="WP_201923053.1">
    <property type="nucleotide sequence ID" value="NZ_JAERQG010000004.1"/>
</dbReference>
<reference evidence="16" key="1">
    <citation type="submission" date="2021-01" db="EMBL/GenBank/DDBJ databases">
        <title>Marivirga sp. nov., isolated from intertidal surface sediments.</title>
        <authorList>
            <person name="Zhang M."/>
        </authorList>
    </citation>
    <scope>NUCLEOTIDE SEQUENCE</scope>
    <source>
        <strain evidence="16">SM1354</strain>
    </source>
</reference>
<comment type="cofactor">
    <cofactor evidence="1">
        <name>pyridoxal 5'-phosphate</name>
        <dbReference type="ChEBI" id="CHEBI:597326"/>
    </cofactor>
</comment>
<protein>
    <recommendedName>
        <fullName evidence="4">phosphoserine transaminase</fullName>
        <ecNumber evidence="4">2.6.1.52</ecNumber>
    </recommendedName>
    <alternativeName>
        <fullName evidence="12">Phosphohydroxythreonine aminotransferase</fullName>
    </alternativeName>
</protein>
<organism evidence="16 17">
    <name type="scientific">Marivirga atlantica</name>
    <dbReference type="NCBI Taxonomy" id="1548457"/>
    <lineage>
        <taxon>Bacteria</taxon>
        <taxon>Pseudomonadati</taxon>
        <taxon>Bacteroidota</taxon>
        <taxon>Cytophagia</taxon>
        <taxon>Cytophagales</taxon>
        <taxon>Marivirgaceae</taxon>
        <taxon>Marivirga</taxon>
    </lineage>
</organism>
<evidence type="ECO:0000313" key="17">
    <source>
        <dbReference type="Proteomes" id="UP000642920"/>
    </source>
</evidence>
<evidence type="ECO:0000256" key="12">
    <source>
        <dbReference type="ARBA" id="ARBA00031421"/>
    </source>
</evidence>
<dbReference type="Pfam" id="PF00266">
    <property type="entry name" value="Aminotran_5"/>
    <property type="match status" value="1"/>
</dbReference>
<evidence type="ECO:0000256" key="6">
    <source>
        <dbReference type="ARBA" id="ARBA00022576"/>
    </source>
</evidence>
<comment type="similarity">
    <text evidence="3">Belongs to the class-V pyridoxal-phosphate-dependent aminotransferase family. SerC subfamily.</text>
</comment>
<sequence>MLNFYPGPSKLDANISKYFQEAVAAGILERNHRSEAFEQLYADVVHQFQQKLQLPKSYQLLFISSATEVWEIIAQSFTKKGSLHFYNGAFGEKWFQYTQKLTANSKGLSFELNTLADFPQDVSNFDVLAFTHNETSNGTQLTNDFIAKVRSDYAKKLIAFDATSSTAGVALDWQKGDIWFASVQKCFGLPSGLGVLILSPKAIEQAENIGESNHYNSALFMLENAAKGQTHYTPNIANIYFLKRVLEDRESIEEVSAKISRRSSKLYNAIGALNNFELLIKNAEVRSDTVLCVKMQDERIDQLKSAAQKENIILGNGYGSLKSSTFRIANFPAIADDEFDQLLNFLRKFDTQIN</sequence>
<dbReference type="GO" id="GO:0019265">
    <property type="term" value="P:glycine biosynthetic process, by transamination of glyoxylate"/>
    <property type="evidence" value="ECO:0007669"/>
    <property type="project" value="TreeGrafter"/>
</dbReference>
<evidence type="ECO:0000256" key="2">
    <source>
        <dbReference type="ARBA" id="ARBA00005099"/>
    </source>
</evidence>
<evidence type="ECO:0000256" key="3">
    <source>
        <dbReference type="ARBA" id="ARBA00006904"/>
    </source>
</evidence>
<keyword evidence="17" id="KW-1185">Reference proteome</keyword>
<dbReference type="SUPFAM" id="SSF53383">
    <property type="entry name" value="PLP-dependent transferases"/>
    <property type="match status" value="1"/>
</dbReference>
<dbReference type="InterPro" id="IPR000192">
    <property type="entry name" value="Aminotrans_V_dom"/>
</dbReference>
<evidence type="ECO:0000256" key="7">
    <source>
        <dbReference type="ARBA" id="ARBA00022605"/>
    </source>
</evidence>
<dbReference type="EC" id="2.6.1.52" evidence="4"/>
<dbReference type="GO" id="GO:0008453">
    <property type="term" value="F:alanine-glyoxylate transaminase activity"/>
    <property type="evidence" value="ECO:0007669"/>
    <property type="project" value="TreeGrafter"/>
</dbReference>
<dbReference type="Gene3D" id="3.40.640.10">
    <property type="entry name" value="Type I PLP-dependent aspartate aminotransferase-like (Major domain)"/>
    <property type="match status" value="1"/>
</dbReference>
<dbReference type="GO" id="GO:0006564">
    <property type="term" value="P:L-serine biosynthetic process"/>
    <property type="evidence" value="ECO:0007669"/>
    <property type="project" value="UniProtKB-KW"/>
</dbReference>
<evidence type="ECO:0000256" key="8">
    <source>
        <dbReference type="ARBA" id="ARBA00022679"/>
    </source>
</evidence>
<dbReference type="PANTHER" id="PTHR21152:SF40">
    <property type="entry name" value="ALANINE--GLYOXYLATE AMINOTRANSFERASE"/>
    <property type="match status" value="1"/>
</dbReference>
<dbReference type="InterPro" id="IPR022278">
    <property type="entry name" value="Pser_aminoTfrase"/>
</dbReference>
<dbReference type="EMBL" id="JAERQG010000004">
    <property type="protein sequence ID" value="MBL0766480.1"/>
    <property type="molecule type" value="Genomic_DNA"/>
</dbReference>
<dbReference type="GO" id="GO:0004760">
    <property type="term" value="F:L-serine-pyruvate transaminase activity"/>
    <property type="evidence" value="ECO:0007669"/>
    <property type="project" value="TreeGrafter"/>
</dbReference>
<dbReference type="PANTHER" id="PTHR21152">
    <property type="entry name" value="AMINOTRANSFERASE CLASS V"/>
    <property type="match status" value="1"/>
</dbReference>
<dbReference type="GO" id="GO:0004648">
    <property type="term" value="F:O-phospho-L-serine:2-oxoglutarate aminotransferase activity"/>
    <property type="evidence" value="ECO:0007669"/>
    <property type="project" value="UniProtKB-EC"/>
</dbReference>
<dbReference type="GO" id="GO:0008615">
    <property type="term" value="P:pyridoxine biosynthetic process"/>
    <property type="evidence" value="ECO:0007669"/>
    <property type="project" value="UniProtKB-KW"/>
</dbReference>
<evidence type="ECO:0000256" key="1">
    <source>
        <dbReference type="ARBA" id="ARBA00001933"/>
    </source>
</evidence>
<evidence type="ECO:0000256" key="9">
    <source>
        <dbReference type="ARBA" id="ARBA00022898"/>
    </source>
</evidence>
<accession>A0A937AA76</accession>
<keyword evidence="11" id="KW-0718">Serine biosynthesis</keyword>
<gene>
    <name evidence="16" type="ORF">JKP34_14530</name>
</gene>
<name>A0A937AA76_9BACT</name>
<feature type="domain" description="Aminotransferase class V" evidence="15">
    <location>
        <begin position="13"/>
        <end position="318"/>
    </location>
</feature>
<keyword evidence="5" id="KW-0963">Cytoplasm</keyword>
<evidence type="ECO:0000256" key="4">
    <source>
        <dbReference type="ARBA" id="ARBA00013030"/>
    </source>
</evidence>
<dbReference type="AlphaFoldDB" id="A0A937AA76"/>
<keyword evidence="6 16" id="KW-0032">Aminotransferase</keyword>
<evidence type="ECO:0000256" key="13">
    <source>
        <dbReference type="ARBA" id="ARBA00047630"/>
    </source>
</evidence>